<name>A0A2N0NY46_9GLOM</name>
<dbReference type="Gene3D" id="3.30.420.10">
    <property type="entry name" value="Ribonuclease H-like superfamily/Ribonuclease H"/>
    <property type="match status" value="1"/>
</dbReference>
<accession>A0A2N0NY46</accession>
<reference evidence="2 3" key="2">
    <citation type="submission" date="2017-09" db="EMBL/GenBank/DDBJ databases">
        <title>Extensive intraspecific genome diversity in a model arbuscular mycorrhizal fungus.</title>
        <authorList>
            <person name="Chen E.C."/>
            <person name="Morin E."/>
            <person name="Beaudet D."/>
            <person name="Noel J."/>
            <person name="Ndikumana S."/>
            <person name="Charron P."/>
            <person name="St-Onge C."/>
            <person name="Giorgi J."/>
            <person name="Grigoriev I.V."/>
            <person name="Roux C."/>
            <person name="Martin F.M."/>
            <person name="Corradi N."/>
        </authorList>
    </citation>
    <scope>NUCLEOTIDE SEQUENCE [LARGE SCALE GENOMIC DNA]</scope>
    <source>
        <strain evidence="2 3">A5</strain>
    </source>
</reference>
<evidence type="ECO:0000313" key="3">
    <source>
        <dbReference type="Proteomes" id="UP000232722"/>
    </source>
</evidence>
<gene>
    <name evidence="2" type="ORF">RhiirA5_429602</name>
</gene>
<dbReference type="EMBL" id="LLXJ01002164">
    <property type="protein sequence ID" value="PKB99492.1"/>
    <property type="molecule type" value="Genomic_DNA"/>
</dbReference>
<sequence length="91" mass="10368">MSSTPFIVLPTNSPPPDAPFKSKPQRVAVTFHKIKTHSENQYNDMADDLADQARPIDRNLRKFPQAVTEAYTLDSFLNNNINSINWPLIKK</sequence>
<comment type="caution">
    <text evidence="2">The sequence shown here is derived from an EMBL/GenBank/DDBJ whole genome shotgun (WGS) entry which is preliminary data.</text>
</comment>
<proteinExistence type="predicted"/>
<evidence type="ECO:0000256" key="1">
    <source>
        <dbReference type="SAM" id="MobiDB-lite"/>
    </source>
</evidence>
<reference evidence="2 3" key="1">
    <citation type="submission" date="2016-04" db="EMBL/GenBank/DDBJ databases">
        <title>Genome analyses suggest a sexual origin of heterokaryosis in a supposedly ancient asexual fungus.</title>
        <authorList>
            <person name="Ropars J."/>
            <person name="Sedzielewska K."/>
            <person name="Noel J."/>
            <person name="Charron P."/>
            <person name="Farinelli L."/>
            <person name="Marton T."/>
            <person name="Kruger M."/>
            <person name="Pelin A."/>
            <person name="Brachmann A."/>
            <person name="Corradi N."/>
        </authorList>
    </citation>
    <scope>NUCLEOTIDE SEQUENCE [LARGE SCALE GENOMIC DNA]</scope>
    <source>
        <strain evidence="2 3">A5</strain>
    </source>
</reference>
<dbReference type="Proteomes" id="UP000232722">
    <property type="component" value="Unassembled WGS sequence"/>
</dbReference>
<protein>
    <submittedName>
        <fullName evidence="2">Uncharacterized protein</fullName>
    </submittedName>
</protein>
<evidence type="ECO:0000313" key="2">
    <source>
        <dbReference type="EMBL" id="PKB99492.1"/>
    </source>
</evidence>
<dbReference type="AlphaFoldDB" id="A0A2N0NY46"/>
<feature type="region of interest" description="Disordered" evidence="1">
    <location>
        <begin position="1"/>
        <end position="22"/>
    </location>
</feature>
<dbReference type="GO" id="GO:0003676">
    <property type="term" value="F:nucleic acid binding"/>
    <property type="evidence" value="ECO:0007669"/>
    <property type="project" value="InterPro"/>
</dbReference>
<dbReference type="InterPro" id="IPR036397">
    <property type="entry name" value="RNaseH_sf"/>
</dbReference>
<organism evidence="2 3">
    <name type="scientific">Rhizophagus irregularis</name>
    <dbReference type="NCBI Taxonomy" id="588596"/>
    <lineage>
        <taxon>Eukaryota</taxon>
        <taxon>Fungi</taxon>
        <taxon>Fungi incertae sedis</taxon>
        <taxon>Mucoromycota</taxon>
        <taxon>Glomeromycotina</taxon>
        <taxon>Glomeromycetes</taxon>
        <taxon>Glomerales</taxon>
        <taxon>Glomeraceae</taxon>
        <taxon>Rhizophagus</taxon>
    </lineage>
</organism>